<evidence type="ECO:0000313" key="2">
    <source>
        <dbReference type="EMBL" id="EKC56879.1"/>
    </source>
</evidence>
<reference evidence="2" key="1">
    <citation type="journal article" date="2013" name="Environ. Microbiol.">
        <title>Microbiota from the distal guts of lean and obese adolescents exhibit partial functional redundancy besides clear differences in community structure.</title>
        <authorList>
            <person name="Ferrer M."/>
            <person name="Ruiz A."/>
            <person name="Lanza F."/>
            <person name="Haange S.B."/>
            <person name="Oberbach A."/>
            <person name="Till H."/>
            <person name="Bargiela R."/>
            <person name="Campoy C."/>
            <person name="Segura M.T."/>
            <person name="Richter M."/>
            <person name="von Bergen M."/>
            <person name="Seifert J."/>
            <person name="Suarez A."/>
        </authorList>
    </citation>
    <scope>NUCLEOTIDE SEQUENCE</scope>
</reference>
<protein>
    <submittedName>
        <fullName evidence="2">Uncharacterized protein</fullName>
    </submittedName>
</protein>
<feature type="transmembrane region" description="Helical" evidence="1">
    <location>
        <begin position="138"/>
        <end position="158"/>
    </location>
</feature>
<evidence type="ECO:0000256" key="1">
    <source>
        <dbReference type="SAM" id="Phobius"/>
    </source>
</evidence>
<keyword evidence="1" id="KW-0472">Membrane</keyword>
<dbReference type="InterPro" id="IPR025291">
    <property type="entry name" value="DUF4153"/>
</dbReference>
<name>K1SNC3_9ZZZZ</name>
<feature type="transmembrane region" description="Helical" evidence="1">
    <location>
        <begin position="41"/>
        <end position="63"/>
    </location>
</feature>
<feature type="transmembrane region" description="Helical" evidence="1">
    <location>
        <begin position="164"/>
        <end position="184"/>
    </location>
</feature>
<feature type="transmembrane region" description="Helical" evidence="1">
    <location>
        <begin position="75"/>
        <end position="94"/>
    </location>
</feature>
<accession>K1SNC3</accession>
<sequence>SGKDYEPVMRAQIAIFGLFLVPATLLSITNTEGESSKFIEVVISFVLLPLTALATIIIYIYMLKILALRQIPQNSIYRIIAGLFVVAFPVWVMTYEYKQKNKFVEVFSKIMPIAFIPLIGLQVYSIGARIGENGITPVRYMGVMFIIFEIIAIVLSIVNKRKYLTNAVLVAAGLMAISTISPVVNMEEISNYNQASRLKNDMERRRKLYKSFK</sequence>
<dbReference type="AlphaFoldDB" id="K1SNC3"/>
<gene>
    <name evidence="2" type="ORF">OBE_10834</name>
</gene>
<feature type="non-terminal residue" evidence="2">
    <location>
        <position position="1"/>
    </location>
</feature>
<feature type="transmembrane region" description="Helical" evidence="1">
    <location>
        <begin position="12"/>
        <end position="29"/>
    </location>
</feature>
<keyword evidence="1" id="KW-0812">Transmembrane</keyword>
<organism evidence="2">
    <name type="scientific">human gut metagenome</name>
    <dbReference type="NCBI Taxonomy" id="408170"/>
    <lineage>
        <taxon>unclassified sequences</taxon>
        <taxon>metagenomes</taxon>
        <taxon>organismal metagenomes</taxon>
    </lineage>
</organism>
<feature type="transmembrane region" description="Helical" evidence="1">
    <location>
        <begin position="106"/>
        <end position="126"/>
    </location>
</feature>
<dbReference type="EMBL" id="AJWZ01007445">
    <property type="protein sequence ID" value="EKC56879.1"/>
    <property type="molecule type" value="Genomic_DNA"/>
</dbReference>
<proteinExistence type="predicted"/>
<comment type="caution">
    <text evidence="2">The sequence shown here is derived from an EMBL/GenBank/DDBJ whole genome shotgun (WGS) entry which is preliminary data.</text>
</comment>
<keyword evidence="1" id="KW-1133">Transmembrane helix</keyword>
<dbReference type="Pfam" id="PF13687">
    <property type="entry name" value="DUF4153"/>
    <property type="match status" value="1"/>
</dbReference>